<feature type="non-terminal residue" evidence="1">
    <location>
        <position position="51"/>
    </location>
</feature>
<evidence type="ECO:0000313" key="1">
    <source>
        <dbReference type="EMBL" id="KNC74786.1"/>
    </source>
</evidence>
<evidence type="ECO:0000313" key="2">
    <source>
        <dbReference type="Proteomes" id="UP000054560"/>
    </source>
</evidence>
<dbReference type="EMBL" id="KQ244087">
    <property type="protein sequence ID" value="KNC74786.1"/>
    <property type="molecule type" value="Genomic_DNA"/>
</dbReference>
<organism evidence="1 2">
    <name type="scientific">Sphaeroforma arctica JP610</name>
    <dbReference type="NCBI Taxonomy" id="667725"/>
    <lineage>
        <taxon>Eukaryota</taxon>
        <taxon>Ichthyosporea</taxon>
        <taxon>Ichthyophonida</taxon>
        <taxon>Sphaeroforma</taxon>
    </lineage>
</organism>
<dbReference type="GeneID" id="25913179"/>
<protein>
    <submittedName>
        <fullName evidence="1">Uncharacterized protein</fullName>
    </submittedName>
</protein>
<dbReference type="RefSeq" id="XP_014148688.1">
    <property type="nucleotide sequence ID" value="XM_014293213.1"/>
</dbReference>
<accession>A0A0L0FE79</accession>
<dbReference type="Proteomes" id="UP000054560">
    <property type="component" value="Unassembled WGS sequence"/>
</dbReference>
<dbReference type="AlphaFoldDB" id="A0A0L0FE79"/>
<name>A0A0L0FE79_9EUKA</name>
<gene>
    <name evidence="1" type="ORF">SARC_12675</name>
</gene>
<feature type="non-terminal residue" evidence="1">
    <location>
        <position position="1"/>
    </location>
</feature>
<sequence>VDEIQSMNRTVFLLIEDLATCEFSEDAFVSILSQIQDNVDKLGFICDAKMG</sequence>
<keyword evidence="2" id="KW-1185">Reference proteome</keyword>
<reference evidence="1 2" key="1">
    <citation type="submission" date="2011-02" db="EMBL/GenBank/DDBJ databases">
        <title>The Genome Sequence of Sphaeroforma arctica JP610.</title>
        <authorList>
            <consortium name="The Broad Institute Genome Sequencing Platform"/>
            <person name="Russ C."/>
            <person name="Cuomo C."/>
            <person name="Young S.K."/>
            <person name="Zeng Q."/>
            <person name="Gargeya S."/>
            <person name="Alvarado L."/>
            <person name="Berlin A."/>
            <person name="Chapman S.B."/>
            <person name="Chen Z."/>
            <person name="Freedman E."/>
            <person name="Gellesch M."/>
            <person name="Goldberg J."/>
            <person name="Griggs A."/>
            <person name="Gujja S."/>
            <person name="Heilman E."/>
            <person name="Heiman D."/>
            <person name="Howarth C."/>
            <person name="Mehta T."/>
            <person name="Neiman D."/>
            <person name="Pearson M."/>
            <person name="Roberts A."/>
            <person name="Saif S."/>
            <person name="Shea T."/>
            <person name="Shenoy N."/>
            <person name="Sisk P."/>
            <person name="Stolte C."/>
            <person name="Sykes S."/>
            <person name="White J."/>
            <person name="Yandava C."/>
            <person name="Burger G."/>
            <person name="Gray M.W."/>
            <person name="Holland P.W.H."/>
            <person name="King N."/>
            <person name="Lang F.B.F."/>
            <person name="Roger A.J."/>
            <person name="Ruiz-Trillo I."/>
            <person name="Haas B."/>
            <person name="Nusbaum C."/>
            <person name="Birren B."/>
        </authorList>
    </citation>
    <scope>NUCLEOTIDE SEQUENCE [LARGE SCALE GENOMIC DNA]</scope>
    <source>
        <strain evidence="1 2">JP610</strain>
    </source>
</reference>
<proteinExistence type="predicted"/>